<sequence length="101" mass="11426">MKDVPIRERGIRVEVSVWVFTTEFLKAVKKSRDALGNYTPEVDGGYRIGKARTIQELRKLELGVTQLALGEKKTPGYLYIAPSGRIYDNLNRKSGLLTRQS</sequence>
<name>A0A0G0ZWN4_UNCKA</name>
<dbReference type="Proteomes" id="UP000034163">
    <property type="component" value="Unassembled WGS sequence"/>
</dbReference>
<evidence type="ECO:0000313" key="2">
    <source>
        <dbReference type="Proteomes" id="UP000034163"/>
    </source>
</evidence>
<dbReference type="AlphaFoldDB" id="A0A0G0ZWN4"/>
<proteinExistence type="predicted"/>
<comment type="caution">
    <text evidence="1">The sequence shown here is derived from an EMBL/GenBank/DDBJ whole genome shotgun (WGS) entry which is preliminary data.</text>
</comment>
<organism evidence="1 2">
    <name type="scientific">candidate division WWE3 bacterium GW2011_GWB1_41_6</name>
    <dbReference type="NCBI Taxonomy" id="1619112"/>
    <lineage>
        <taxon>Bacteria</taxon>
        <taxon>Katanobacteria</taxon>
    </lineage>
</organism>
<protein>
    <submittedName>
        <fullName evidence="1">Uncharacterized protein</fullName>
    </submittedName>
</protein>
<accession>A0A0G0ZWN4</accession>
<gene>
    <name evidence="1" type="ORF">UU72_C0001G0007</name>
</gene>
<dbReference type="EMBL" id="LCBS01000001">
    <property type="protein sequence ID" value="KKS17523.1"/>
    <property type="molecule type" value="Genomic_DNA"/>
</dbReference>
<evidence type="ECO:0000313" key="1">
    <source>
        <dbReference type="EMBL" id="KKS17523.1"/>
    </source>
</evidence>
<reference evidence="1 2" key="1">
    <citation type="journal article" date="2015" name="Nature">
        <title>rRNA introns, odd ribosomes, and small enigmatic genomes across a large radiation of phyla.</title>
        <authorList>
            <person name="Brown C.T."/>
            <person name="Hug L.A."/>
            <person name="Thomas B.C."/>
            <person name="Sharon I."/>
            <person name="Castelle C.J."/>
            <person name="Singh A."/>
            <person name="Wilkins M.J."/>
            <person name="Williams K.H."/>
            <person name="Banfield J.F."/>
        </authorList>
    </citation>
    <scope>NUCLEOTIDE SEQUENCE [LARGE SCALE GENOMIC DNA]</scope>
</reference>